<dbReference type="eggNOG" id="COG0732">
    <property type="taxonomic scope" value="Bacteria"/>
</dbReference>
<keyword evidence="3" id="KW-0238">DNA-binding</keyword>
<dbReference type="OrthoDB" id="512700at2"/>
<dbReference type="PANTHER" id="PTHR30408:SF12">
    <property type="entry name" value="TYPE I RESTRICTION ENZYME MJAVIII SPECIFICITY SUBUNIT"/>
    <property type="match status" value="1"/>
</dbReference>
<dbReference type="GO" id="GO:0009307">
    <property type="term" value="P:DNA restriction-modification system"/>
    <property type="evidence" value="ECO:0007669"/>
    <property type="project" value="UniProtKB-KW"/>
</dbReference>
<evidence type="ECO:0000256" key="1">
    <source>
        <dbReference type="ARBA" id="ARBA00010923"/>
    </source>
</evidence>
<dbReference type="AlphaFoldDB" id="A0A086Y9G0"/>
<feature type="domain" description="Type I restriction modification DNA specificity" evidence="4">
    <location>
        <begin position="331"/>
        <end position="420"/>
    </location>
</feature>
<dbReference type="Gene3D" id="3.90.220.20">
    <property type="entry name" value="DNA methylase specificity domains"/>
    <property type="match status" value="2"/>
</dbReference>
<dbReference type="REBASE" id="125105">
    <property type="entry name" value="S.PenDW29ORF4260P"/>
</dbReference>
<dbReference type="STRING" id="1105367.CG50_04250"/>
<dbReference type="InterPro" id="IPR044946">
    <property type="entry name" value="Restrct_endonuc_typeI_TRD_sf"/>
</dbReference>
<sequence length="439" mass="48788">MSSKEKSSAVAASGAALVPKLRFPEFEETDGWKEIPLQKLARPVTDRATTGDADNVLSLSGEHGLVLQSEYFGKKIAGDNTDRYLKIRKDDFVYNDRTTKASGFGTIKRLSAYAGGIVSPIYKCFRFHPSENPAFWEWYFESGSHNPALGGLVNEGARAGRFNISVTQFLSTNAWRPDEAEQQKIADCLDSADALIAAQGRKVEALRAHKKGLMQQLFPQEGETQPRLRFPEFEGAGEWVPHSLKQVTTALLDGDWIESKDQSEDGFRLIQTGNIGVGDFIAKSGKARFVSNETFERLRCTEVFPGDCLVSRLPDPLGRSCFIPDIGERMITAVDCLIVRFDETKIVPRLFVALTQTDAYFRNVAGLSSGSTRQRISKENLSNLSFIIPPTIFEQQRIADCLTSLDDLIAAETRKLDTLKTHKKGLMQQLFPQAGEYDA</sequence>
<keyword evidence="2" id="KW-0680">Restriction system</keyword>
<dbReference type="RefSeq" id="WP_051909320.1">
    <property type="nucleotide sequence ID" value="NZ_JFZB01000001.1"/>
</dbReference>
<name>A0A086Y9G0_9RHOB</name>
<dbReference type="Gene3D" id="1.10.287.1120">
    <property type="entry name" value="Bipartite methylase S protein"/>
    <property type="match status" value="1"/>
</dbReference>
<dbReference type="GO" id="GO:0003677">
    <property type="term" value="F:DNA binding"/>
    <property type="evidence" value="ECO:0007669"/>
    <property type="project" value="UniProtKB-KW"/>
</dbReference>
<proteinExistence type="inferred from homology"/>
<dbReference type="EMBL" id="JFZB01000001">
    <property type="protein sequence ID" value="KFI30910.1"/>
    <property type="molecule type" value="Genomic_DNA"/>
</dbReference>
<evidence type="ECO:0000256" key="2">
    <source>
        <dbReference type="ARBA" id="ARBA00022747"/>
    </source>
</evidence>
<dbReference type="InterPro" id="IPR000055">
    <property type="entry name" value="Restrct_endonuc_typeI_TRD"/>
</dbReference>
<evidence type="ECO:0000313" key="6">
    <source>
        <dbReference type="Proteomes" id="UP000028824"/>
    </source>
</evidence>
<reference evidence="5 6" key="1">
    <citation type="submission" date="2014-03" db="EMBL/GenBank/DDBJ databases">
        <title>Genome of Paenirhodobacter enshiensis DW2-9.</title>
        <authorList>
            <person name="Wang D."/>
            <person name="Wang G."/>
        </authorList>
    </citation>
    <scope>NUCLEOTIDE SEQUENCE [LARGE SCALE GENOMIC DNA]</scope>
    <source>
        <strain evidence="5 6">DW2-9</strain>
    </source>
</reference>
<gene>
    <name evidence="5" type="ORF">CG50_04250</name>
</gene>
<keyword evidence="6" id="KW-1185">Reference proteome</keyword>
<organism evidence="5 6">
    <name type="scientific">Paenirhodobacter enshiensis</name>
    <dbReference type="NCBI Taxonomy" id="1105367"/>
    <lineage>
        <taxon>Bacteria</taxon>
        <taxon>Pseudomonadati</taxon>
        <taxon>Pseudomonadota</taxon>
        <taxon>Alphaproteobacteria</taxon>
        <taxon>Rhodobacterales</taxon>
        <taxon>Rhodobacter group</taxon>
        <taxon>Paenirhodobacter</taxon>
    </lineage>
</organism>
<dbReference type="PANTHER" id="PTHR30408">
    <property type="entry name" value="TYPE-1 RESTRICTION ENZYME ECOKI SPECIFICITY PROTEIN"/>
    <property type="match status" value="1"/>
</dbReference>
<dbReference type="InterPro" id="IPR052021">
    <property type="entry name" value="Type-I_RS_S_subunit"/>
</dbReference>
<comment type="similarity">
    <text evidence="1">Belongs to the type-I restriction system S methylase family.</text>
</comment>
<evidence type="ECO:0000313" key="5">
    <source>
        <dbReference type="EMBL" id="KFI30910.1"/>
    </source>
</evidence>
<evidence type="ECO:0000259" key="4">
    <source>
        <dbReference type="Pfam" id="PF01420"/>
    </source>
</evidence>
<dbReference type="SUPFAM" id="SSF116734">
    <property type="entry name" value="DNA methylase specificity domain"/>
    <property type="match status" value="2"/>
</dbReference>
<dbReference type="Proteomes" id="UP000028824">
    <property type="component" value="Unassembled WGS sequence"/>
</dbReference>
<protein>
    <recommendedName>
        <fullName evidence="4">Type I restriction modification DNA specificity domain-containing protein</fullName>
    </recommendedName>
</protein>
<evidence type="ECO:0000256" key="3">
    <source>
        <dbReference type="ARBA" id="ARBA00023125"/>
    </source>
</evidence>
<comment type="caution">
    <text evidence="5">The sequence shown here is derived from an EMBL/GenBank/DDBJ whole genome shotgun (WGS) entry which is preliminary data.</text>
</comment>
<dbReference type="Pfam" id="PF01420">
    <property type="entry name" value="Methylase_S"/>
    <property type="match status" value="1"/>
</dbReference>
<accession>A0A086Y9G0</accession>